<feature type="transmembrane region" description="Helical" evidence="15">
    <location>
        <begin position="65"/>
        <end position="87"/>
    </location>
</feature>
<dbReference type="STRING" id="706570.PT85_12580"/>
<dbReference type="InterPro" id="IPR044751">
    <property type="entry name" value="Ion_transp-like_CBS"/>
</dbReference>
<gene>
    <name evidence="18" type="ORF">PT85_12580</name>
</gene>
<evidence type="ECO:0000313" key="18">
    <source>
        <dbReference type="EMBL" id="KHO64090.1"/>
    </source>
</evidence>
<dbReference type="Gene3D" id="3.10.580.10">
    <property type="entry name" value="CBS-domain"/>
    <property type="match status" value="1"/>
</dbReference>
<dbReference type="InterPro" id="IPR000644">
    <property type="entry name" value="CBS_dom"/>
</dbReference>
<evidence type="ECO:0000256" key="9">
    <source>
        <dbReference type="ARBA" id="ARBA00023136"/>
    </source>
</evidence>
<dbReference type="InterPro" id="IPR036318">
    <property type="entry name" value="FAD-bd_PCMH-like_sf"/>
</dbReference>
<dbReference type="InterPro" id="IPR046342">
    <property type="entry name" value="CBS_dom_sf"/>
</dbReference>
<comment type="caution">
    <text evidence="18">The sequence shown here is derived from an EMBL/GenBank/DDBJ whole genome shotgun (WGS) entry which is preliminary data.</text>
</comment>
<evidence type="ECO:0000256" key="10">
    <source>
        <dbReference type="ARBA" id="ARBA00037177"/>
    </source>
</evidence>
<dbReference type="PROSITE" id="PS51371">
    <property type="entry name" value="CBS"/>
    <property type="match status" value="2"/>
</dbReference>
<evidence type="ECO:0000256" key="5">
    <source>
        <dbReference type="ARBA" id="ARBA00022692"/>
    </source>
</evidence>
<dbReference type="Proteomes" id="UP000030980">
    <property type="component" value="Unassembled WGS sequence"/>
</dbReference>
<keyword evidence="9 14" id="KW-0472">Membrane</keyword>
<dbReference type="AlphaFoldDB" id="A0A0B3BN93"/>
<feature type="domain" description="CBS" evidence="16">
    <location>
        <begin position="284"/>
        <end position="340"/>
    </location>
</feature>
<keyword evidence="2" id="KW-0813">Transport</keyword>
<keyword evidence="19" id="KW-1185">Reference proteome</keyword>
<dbReference type="PANTHER" id="PTHR22777:SF16">
    <property type="entry name" value="POLYAMINE EXPORT PROTEIN"/>
    <property type="match status" value="1"/>
</dbReference>
<dbReference type="Pfam" id="PF03471">
    <property type="entry name" value="CorC_HlyC"/>
    <property type="match status" value="1"/>
</dbReference>
<name>A0A0B3BN93_9PSED</name>
<comment type="similarity">
    <text evidence="11">Belongs to the UPF0053 family. PaeA subfamily.</text>
</comment>
<sequence>MSVTQSLLLLAGIILASAFFSIAEIALAAARPLKLRQLVDEGNHNAQRVIHVQTAPGHYLTVVQIGMNALAILGGIVGQGFLTPVFTRLLENHLATDQAVAIGFTASFVLTTSLFIVFTDLIPKQVAMAIPERLATLVIGPMQVLNTLFKPLVVFYAWVVSGLIALFNLPRQRDESVTPDDILALTQAGALSGSLAASEQQVIENVFELETRTLPSAMAHRDGILFFLLDDTEEHIRTRIASEPHSHYPVCDGDIDHIVGYVTVKELFQRVLNNQPIAFNDPSLVHKPLVVPDRLTLAEMLRQFRQTGETFALIVNEYSLVVGLITLKDVMSIVMGDLVSPWYEEQIVRRDDHSWLIDGVTAMQDVKRALDIDSTPHEEEYETLAGFLMTMLRRVPKRTDSVTWGGYTFEVVDVDSYRIDQVLVTRAGDGPAAAKLPVDNPVDPRG</sequence>
<dbReference type="CDD" id="cd04590">
    <property type="entry name" value="CBS_pair_CorC_HlyC_assoc"/>
    <property type="match status" value="1"/>
</dbReference>
<keyword evidence="3" id="KW-1003">Cell membrane</keyword>
<accession>A0A0B3BN93</accession>
<dbReference type="InterPro" id="IPR016169">
    <property type="entry name" value="FAD-bd_PCMH_sub2"/>
</dbReference>
<evidence type="ECO:0000256" key="14">
    <source>
        <dbReference type="PROSITE-ProRule" id="PRU01193"/>
    </source>
</evidence>
<feature type="domain" description="CBS" evidence="16">
    <location>
        <begin position="218"/>
        <end position="277"/>
    </location>
</feature>
<dbReference type="GO" id="GO:0050660">
    <property type="term" value="F:flavin adenine dinucleotide binding"/>
    <property type="evidence" value="ECO:0007669"/>
    <property type="project" value="InterPro"/>
</dbReference>
<dbReference type="PROSITE" id="PS51846">
    <property type="entry name" value="CNNM"/>
    <property type="match status" value="1"/>
</dbReference>
<organism evidence="18 19">
    <name type="scientific">Pseudomonas flexibilis</name>
    <dbReference type="NCBI Taxonomy" id="706570"/>
    <lineage>
        <taxon>Bacteria</taxon>
        <taxon>Pseudomonadati</taxon>
        <taxon>Pseudomonadota</taxon>
        <taxon>Gammaproteobacteria</taxon>
        <taxon>Pseudomonadales</taxon>
        <taxon>Pseudomonadaceae</taxon>
        <taxon>Pseudomonas</taxon>
    </lineage>
</organism>
<evidence type="ECO:0000256" key="4">
    <source>
        <dbReference type="ARBA" id="ARBA00022519"/>
    </source>
</evidence>
<dbReference type="InterPro" id="IPR002550">
    <property type="entry name" value="CNNM"/>
</dbReference>
<comment type="function">
    <text evidence="10">Involved in cadaverine and putrescine tolerance in stationary phase. May facilitate the efflux of both cadaverine and putrescine from the cytoplasm, reducing potentially toxic levels under certain stress conditions.</text>
</comment>
<evidence type="ECO:0000256" key="1">
    <source>
        <dbReference type="ARBA" id="ARBA00004429"/>
    </source>
</evidence>
<dbReference type="SMART" id="SM01091">
    <property type="entry name" value="CorC_HlyC"/>
    <property type="match status" value="1"/>
</dbReference>
<keyword evidence="4" id="KW-0997">Cell inner membrane</keyword>
<dbReference type="RefSeq" id="WP_039606833.1">
    <property type="nucleotide sequence ID" value="NZ_FMUP01000003.1"/>
</dbReference>
<dbReference type="OrthoDB" id="9797674at2"/>
<dbReference type="InterPro" id="IPR005170">
    <property type="entry name" value="Transptr-assoc_dom"/>
</dbReference>
<dbReference type="Gene3D" id="3.30.465.10">
    <property type="match status" value="1"/>
</dbReference>
<evidence type="ECO:0000256" key="11">
    <source>
        <dbReference type="ARBA" id="ARBA00038280"/>
    </source>
</evidence>
<evidence type="ECO:0000256" key="12">
    <source>
        <dbReference type="ARBA" id="ARBA00039818"/>
    </source>
</evidence>
<comment type="subcellular location">
    <subcellularLocation>
        <location evidence="1">Cell inner membrane</location>
        <topology evidence="1">Multi-pass membrane protein</topology>
    </subcellularLocation>
</comment>
<evidence type="ECO:0000256" key="3">
    <source>
        <dbReference type="ARBA" id="ARBA00022475"/>
    </source>
</evidence>
<keyword evidence="5 14" id="KW-0812">Transmembrane</keyword>
<dbReference type="SUPFAM" id="SSF54631">
    <property type="entry name" value="CBS-domain pair"/>
    <property type="match status" value="1"/>
</dbReference>
<evidence type="ECO:0000256" key="13">
    <source>
        <dbReference type="PROSITE-ProRule" id="PRU00703"/>
    </source>
</evidence>
<dbReference type="PANTHER" id="PTHR22777">
    <property type="entry name" value="HEMOLYSIN-RELATED"/>
    <property type="match status" value="1"/>
</dbReference>
<dbReference type="Pfam" id="PF00571">
    <property type="entry name" value="CBS"/>
    <property type="match status" value="1"/>
</dbReference>
<dbReference type="GO" id="GO:0005886">
    <property type="term" value="C:plasma membrane"/>
    <property type="evidence" value="ECO:0007669"/>
    <property type="project" value="UniProtKB-SubCell"/>
</dbReference>
<evidence type="ECO:0000256" key="6">
    <source>
        <dbReference type="ARBA" id="ARBA00022737"/>
    </source>
</evidence>
<proteinExistence type="inferred from homology"/>
<keyword evidence="8 13" id="KW-0129">CBS domain</keyword>
<protein>
    <recommendedName>
        <fullName evidence="12">Polyamine export protein</fullName>
    </recommendedName>
</protein>
<evidence type="ECO:0000313" key="19">
    <source>
        <dbReference type="Proteomes" id="UP000030980"/>
    </source>
</evidence>
<reference evidence="18 19" key="1">
    <citation type="submission" date="2014-11" db="EMBL/GenBank/DDBJ databases">
        <title>Genome sequence of Pseudomonas tuomuerensis JCM 14085.</title>
        <authorList>
            <person name="Shin S.-K."/>
            <person name="Yi H."/>
        </authorList>
    </citation>
    <scope>NUCLEOTIDE SEQUENCE [LARGE SCALE GENOMIC DNA]</scope>
    <source>
        <strain evidence="18 19">JCM 14085</strain>
    </source>
</reference>
<dbReference type="SUPFAM" id="SSF56176">
    <property type="entry name" value="FAD-binding/transporter-associated domain-like"/>
    <property type="match status" value="1"/>
</dbReference>
<evidence type="ECO:0000259" key="17">
    <source>
        <dbReference type="PROSITE" id="PS51846"/>
    </source>
</evidence>
<feature type="domain" description="CNNM transmembrane" evidence="17">
    <location>
        <begin position="1"/>
        <end position="199"/>
    </location>
</feature>
<keyword evidence="6" id="KW-0677">Repeat</keyword>
<keyword evidence="7 14" id="KW-1133">Transmembrane helix</keyword>
<evidence type="ECO:0000256" key="15">
    <source>
        <dbReference type="SAM" id="Phobius"/>
    </source>
</evidence>
<feature type="transmembrane region" description="Helical" evidence="15">
    <location>
        <begin position="99"/>
        <end position="118"/>
    </location>
</feature>
<dbReference type="EMBL" id="JTAK01000005">
    <property type="protein sequence ID" value="KHO64090.1"/>
    <property type="molecule type" value="Genomic_DNA"/>
</dbReference>
<evidence type="ECO:0000256" key="2">
    <source>
        <dbReference type="ARBA" id="ARBA00022448"/>
    </source>
</evidence>
<feature type="transmembrane region" description="Helical" evidence="15">
    <location>
        <begin position="148"/>
        <end position="169"/>
    </location>
</feature>
<evidence type="ECO:0000256" key="8">
    <source>
        <dbReference type="ARBA" id="ARBA00023122"/>
    </source>
</evidence>
<evidence type="ECO:0000256" key="7">
    <source>
        <dbReference type="ARBA" id="ARBA00022989"/>
    </source>
</evidence>
<dbReference type="Pfam" id="PF01595">
    <property type="entry name" value="CNNM"/>
    <property type="match status" value="1"/>
</dbReference>
<evidence type="ECO:0000259" key="16">
    <source>
        <dbReference type="PROSITE" id="PS51371"/>
    </source>
</evidence>